<comment type="caution">
    <text evidence="3">The sequence shown here is derived from an EMBL/GenBank/DDBJ whole genome shotgun (WGS) entry which is preliminary data.</text>
</comment>
<keyword evidence="1" id="KW-1133">Transmembrane helix</keyword>
<feature type="transmembrane region" description="Helical" evidence="1">
    <location>
        <begin position="68"/>
        <end position="89"/>
    </location>
</feature>
<organism evidence="3 4">
    <name type="scientific">Pseudomonas gregormendelii</name>
    <dbReference type="NCBI Taxonomy" id="1628277"/>
    <lineage>
        <taxon>Bacteria</taxon>
        <taxon>Pseudomonadati</taxon>
        <taxon>Pseudomonadota</taxon>
        <taxon>Gammaproteobacteria</taxon>
        <taxon>Pseudomonadales</taxon>
        <taxon>Pseudomonadaceae</taxon>
        <taxon>Pseudomonas</taxon>
    </lineage>
</organism>
<feature type="transmembrane region" description="Helical" evidence="1">
    <location>
        <begin position="264"/>
        <end position="282"/>
    </location>
</feature>
<feature type="transmembrane region" description="Helical" evidence="1">
    <location>
        <begin position="208"/>
        <end position="227"/>
    </location>
</feature>
<dbReference type="RefSeq" id="WP_205892834.1">
    <property type="nucleotide sequence ID" value="NZ_JADEVO010000016.1"/>
</dbReference>
<feature type="transmembrane region" description="Helical" evidence="1">
    <location>
        <begin position="12"/>
        <end position="33"/>
    </location>
</feature>
<accession>A0ABS3AGB2</accession>
<dbReference type="PANTHER" id="PTHR23028:SF131">
    <property type="entry name" value="BLR2367 PROTEIN"/>
    <property type="match status" value="1"/>
</dbReference>
<dbReference type="Proteomes" id="UP000772591">
    <property type="component" value="Unassembled WGS sequence"/>
</dbReference>
<evidence type="ECO:0000256" key="1">
    <source>
        <dbReference type="SAM" id="Phobius"/>
    </source>
</evidence>
<gene>
    <name evidence="3" type="ORF">IMW75_13015</name>
</gene>
<sequence length="360" mass="39819">MNSSLQAPTDKLESVQMLRAIAALAVVFFHIPLFRNGDWGVDIFFVISGFIMAMVTAKSGSHFFIKRIIRVVPLYWLGTLGVFAVALLLPSLLDNTTADGVGLLKSLFFIPYQKCEYVQPLLYLGWTLNYEMFFYALFATSMAISHRYRLLICSALLLALVVAGHLVAFDALVAQFYTQQILAEFVLGMGCYAFYARTATWRADGTTNGARTVLILIGLAALVYMPFAVDLTHWLGRGLAWGIPAAVVFLTLVHGLAGLNLPGWVVLIGDASYSLYLFHPYVLKVFNKVFHVFDEPGALAYLMTPVSIALCCIVAIGIYRLVELPMTHWLRVMLIDRRKLPSQPPVLPMGTVGHKSGVEG</sequence>
<feature type="transmembrane region" description="Helical" evidence="1">
    <location>
        <begin position="39"/>
        <end position="56"/>
    </location>
</feature>
<keyword evidence="4" id="KW-1185">Reference proteome</keyword>
<feature type="transmembrane region" description="Helical" evidence="1">
    <location>
        <begin position="150"/>
        <end position="168"/>
    </location>
</feature>
<keyword evidence="1" id="KW-0812">Transmembrane</keyword>
<dbReference type="InterPro" id="IPR050879">
    <property type="entry name" value="Acyltransferase_3"/>
</dbReference>
<evidence type="ECO:0000313" key="4">
    <source>
        <dbReference type="Proteomes" id="UP000772591"/>
    </source>
</evidence>
<reference evidence="3 4" key="1">
    <citation type="journal article" date="2021" name="Int. J. Syst. Evol. Microbiol.">
        <title>Pseudomonas piscium sp. nov., Pseudomonas pisciculturae sp. nov., Pseudomonas mucoides sp. nov. and Pseudomonas neuropathica sp. nov. isolated from rainbow trout.</title>
        <authorList>
            <person name="Duman M."/>
            <person name="Mulet M."/>
            <person name="Altun S."/>
            <person name="Saticioglu I.B."/>
            <person name="Gomila M."/>
            <person name="Lalucat J."/>
            <person name="Garcia-Valdes E."/>
        </authorList>
    </citation>
    <scope>NUCLEOTIDE SEQUENCE [LARGE SCALE GENOMIC DNA]</scope>
    <source>
        <strain evidence="3 4">LMG 28632</strain>
    </source>
</reference>
<keyword evidence="3" id="KW-0012">Acyltransferase</keyword>
<evidence type="ECO:0000259" key="2">
    <source>
        <dbReference type="Pfam" id="PF01757"/>
    </source>
</evidence>
<feature type="transmembrane region" description="Helical" evidence="1">
    <location>
        <begin position="121"/>
        <end position="138"/>
    </location>
</feature>
<feature type="transmembrane region" description="Helical" evidence="1">
    <location>
        <begin position="302"/>
        <end position="322"/>
    </location>
</feature>
<dbReference type="EMBL" id="JADEVO010000016">
    <property type="protein sequence ID" value="MBN3966193.1"/>
    <property type="molecule type" value="Genomic_DNA"/>
</dbReference>
<dbReference type="PANTHER" id="PTHR23028">
    <property type="entry name" value="ACETYLTRANSFERASE"/>
    <property type="match status" value="1"/>
</dbReference>
<feature type="domain" description="Acyltransferase 3" evidence="2">
    <location>
        <begin position="14"/>
        <end position="315"/>
    </location>
</feature>
<feature type="transmembrane region" description="Helical" evidence="1">
    <location>
        <begin position="174"/>
        <end position="196"/>
    </location>
</feature>
<dbReference type="GO" id="GO:0016746">
    <property type="term" value="F:acyltransferase activity"/>
    <property type="evidence" value="ECO:0007669"/>
    <property type="project" value="UniProtKB-KW"/>
</dbReference>
<proteinExistence type="predicted"/>
<keyword evidence="3" id="KW-0808">Transferase</keyword>
<dbReference type="InterPro" id="IPR002656">
    <property type="entry name" value="Acyl_transf_3_dom"/>
</dbReference>
<keyword evidence="1" id="KW-0472">Membrane</keyword>
<name>A0ABS3AGB2_9PSED</name>
<feature type="transmembrane region" description="Helical" evidence="1">
    <location>
        <begin position="239"/>
        <end position="257"/>
    </location>
</feature>
<protein>
    <submittedName>
        <fullName evidence="3">Acyltransferase</fullName>
    </submittedName>
</protein>
<evidence type="ECO:0000313" key="3">
    <source>
        <dbReference type="EMBL" id="MBN3966193.1"/>
    </source>
</evidence>
<dbReference type="Pfam" id="PF01757">
    <property type="entry name" value="Acyl_transf_3"/>
    <property type="match status" value="1"/>
</dbReference>